<keyword evidence="2 5" id="KW-0378">Hydrolase</keyword>
<dbReference type="InterPro" id="IPR054399">
    <property type="entry name" value="Fervidolysin-like_N_prodom"/>
</dbReference>
<reference evidence="10 11" key="1">
    <citation type="submission" date="2024-04" db="EMBL/GenBank/DDBJ databases">
        <title>Novel genus in family Flammeovirgaceae.</title>
        <authorList>
            <person name="Nguyen T.H."/>
            <person name="Vuong T.Q."/>
            <person name="Le H."/>
            <person name="Kim S.-G."/>
        </authorList>
    </citation>
    <scope>NUCLEOTIDE SEQUENCE [LARGE SCALE GENOMIC DNA]</scope>
    <source>
        <strain evidence="10 11">JCM 23209</strain>
    </source>
</reference>
<dbReference type="Pfam" id="PF04151">
    <property type="entry name" value="PPC"/>
    <property type="match status" value="1"/>
</dbReference>
<feature type="active site" description="Charge relay system" evidence="4 5">
    <location>
        <position position="260"/>
    </location>
</feature>
<dbReference type="InterPro" id="IPR022398">
    <property type="entry name" value="Peptidase_S8_His-AS"/>
</dbReference>
<dbReference type="SUPFAM" id="SSF89260">
    <property type="entry name" value="Collagen-binding domain"/>
    <property type="match status" value="1"/>
</dbReference>
<dbReference type="GO" id="GO:0016485">
    <property type="term" value="P:protein processing"/>
    <property type="evidence" value="ECO:0007669"/>
    <property type="project" value="TreeGrafter"/>
</dbReference>
<proteinExistence type="inferred from homology"/>
<evidence type="ECO:0000259" key="7">
    <source>
        <dbReference type="Pfam" id="PF00082"/>
    </source>
</evidence>
<keyword evidence="1 5" id="KW-0645">Protease</keyword>
<comment type="caution">
    <text evidence="10">The sequence shown here is derived from an EMBL/GenBank/DDBJ whole genome shotgun (WGS) entry which is preliminary data.</text>
</comment>
<comment type="similarity">
    <text evidence="5 6">Belongs to the peptidase S8 family.</text>
</comment>
<dbReference type="RefSeq" id="WP_346823152.1">
    <property type="nucleotide sequence ID" value="NZ_JBDKWZ010000013.1"/>
</dbReference>
<dbReference type="InterPro" id="IPR036852">
    <property type="entry name" value="Peptidase_S8/S53_dom_sf"/>
</dbReference>
<accession>A0AAW9SI68</accession>
<dbReference type="InterPro" id="IPR015500">
    <property type="entry name" value="Peptidase_S8_subtilisin-rel"/>
</dbReference>
<dbReference type="PROSITE" id="PS00138">
    <property type="entry name" value="SUBTILASE_SER"/>
    <property type="match status" value="1"/>
</dbReference>
<dbReference type="Proteomes" id="UP001403385">
    <property type="component" value="Unassembled WGS sequence"/>
</dbReference>
<dbReference type="PRINTS" id="PR00723">
    <property type="entry name" value="SUBTILISIN"/>
</dbReference>
<feature type="active site" description="Charge relay system" evidence="4 5">
    <location>
        <position position="466"/>
    </location>
</feature>
<sequence>MAAQNFLWRGGEQIPLEKEEEVFTAIVQNKRELENLSQATGVKEVKKVENGIYKVKVQSAVRDTVMQQYREASQTGICHHAYRPKDANNTRYYLTDQLIIRFKHHVSHQRIAQLLSENGLKSLKQYPGMNHTYLVQVTKEAGGNPVKVSNQLHGANEIEYVEPNLVERFASAYLPNDDYFERQWHLKSWEAPELVPEADVKAERAWDITRGKANITIAVMDDGFDLSHPDFAGAGKIVHAKDYVDGDAHPFPEKNEGDYHGTPCAGVALAVENGYGVVGIAPGCAFMPVRFPLSANDDLLWEAFDFVGKRADVISCSWGPVPAYAPLSSLIKDKFSQLAQRGGPRKRGCVIVFAAGNYNAPLRDEQNQTFRWRHPHYGIIEQHGPIVNGYASHPEVVAVAASTSLNKKAMYSNWGEQISVSAPSNNFHPLEPAAYAPGLGIWTTDNERYGEGFSNGRFTGRFGGTSSATPLVAGIAGLILSANPGLSARQVKKILEITADKITDFTQDVILGHNKGEYDENGHSEWFGFGKANAANAVVKAQELSEEDSHTHTVKFSTKVEGKILKDREEEFYKVQIGSQLVVTLEGPNNGADFDLYLKRGAPPTTRDYDFAGFTVSAHEKIIFEDIEPGEYYIMVRSYSGHGEYKIKIALE</sequence>
<feature type="active site" description="Charge relay system" evidence="4 5">
    <location>
        <position position="221"/>
    </location>
</feature>
<feature type="domain" description="Peptidase S8/S53" evidence="7">
    <location>
        <begin position="213"/>
        <end position="512"/>
    </location>
</feature>
<dbReference type="CDD" id="cd07498">
    <property type="entry name" value="Peptidases_S8_15"/>
    <property type="match status" value="1"/>
</dbReference>
<evidence type="ECO:0000313" key="10">
    <source>
        <dbReference type="EMBL" id="MEN7550371.1"/>
    </source>
</evidence>
<dbReference type="InterPro" id="IPR034054">
    <property type="entry name" value="Pep_S8_PrcA"/>
</dbReference>
<evidence type="ECO:0000256" key="1">
    <source>
        <dbReference type="ARBA" id="ARBA00022670"/>
    </source>
</evidence>
<protein>
    <submittedName>
        <fullName evidence="10">S8 family serine peptidase</fullName>
    </submittedName>
</protein>
<gene>
    <name evidence="10" type="ORF">AAG747_20805</name>
</gene>
<dbReference type="Pfam" id="PF00082">
    <property type="entry name" value="Peptidase_S8"/>
    <property type="match status" value="1"/>
</dbReference>
<keyword evidence="3 5" id="KW-0720">Serine protease</keyword>
<dbReference type="GO" id="GO:0016020">
    <property type="term" value="C:membrane"/>
    <property type="evidence" value="ECO:0007669"/>
    <property type="project" value="TreeGrafter"/>
</dbReference>
<feature type="domain" description="Peptidase C-terminal archaeal/bacterial" evidence="8">
    <location>
        <begin position="578"/>
        <end position="638"/>
    </location>
</feature>
<evidence type="ECO:0000256" key="2">
    <source>
        <dbReference type="ARBA" id="ARBA00022801"/>
    </source>
</evidence>
<dbReference type="Gene3D" id="3.40.50.200">
    <property type="entry name" value="Peptidase S8/S53 domain"/>
    <property type="match status" value="1"/>
</dbReference>
<dbReference type="InterPro" id="IPR000209">
    <property type="entry name" value="Peptidase_S8/S53_dom"/>
</dbReference>
<evidence type="ECO:0000256" key="6">
    <source>
        <dbReference type="RuleBase" id="RU003355"/>
    </source>
</evidence>
<dbReference type="GO" id="GO:0004252">
    <property type="term" value="F:serine-type endopeptidase activity"/>
    <property type="evidence" value="ECO:0007669"/>
    <property type="project" value="UniProtKB-UniRule"/>
</dbReference>
<dbReference type="EMBL" id="JBDKWZ010000013">
    <property type="protein sequence ID" value="MEN7550371.1"/>
    <property type="molecule type" value="Genomic_DNA"/>
</dbReference>
<feature type="domain" description="Fervidolysin-like N-terminal prodomain" evidence="9">
    <location>
        <begin position="85"/>
        <end position="164"/>
    </location>
</feature>
<evidence type="ECO:0000259" key="9">
    <source>
        <dbReference type="Pfam" id="PF22148"/>
    </source>
</evidence>
<dbReference type="InterPro" id="IPR023828">
    <property type="entry name" value="Peptidase_S8_Ser-AS"/>
</dbReference>
<dbReference type="PANTHER" id="PTHR42884">
    <property type="entry name" value="PROPROTEIN CONVERTASE SUBTILISIN/KEXIN-RELATED"/>
    <property type="match status" value="1"/>
</dbReference>
<dbReference type="PROSITE" id="PS51892">
    <property type="entry name" value="SUBTILASE"/>
    <property type="match status" value="1"/>
</dbReference>
<evidence type="ECO:0000256" key="3">
    <source>
        <dbReference type="ARBA" id="ARBA00022825"/>
    </source>
</evidence>
<keyword evidence="11" id="KW-1185">Reference proteome</keyword>
<name>A0AAW9SI68_9BACT</name>
<dbReference type="SUPFAM" id="SSF52743">
    <property type="entry name" value="Subtilisin-like"/>
    <property type="match status" value="1"/>
</dbReference>
<dbReference type="InterPro" id="IPR007280">
    <property type="entry name" value="Peptidase_C_arc/bac"/>
</dbReference>
<dbReference type="PANTHER" id="PTHR42884:SF14">
    <property type="entry name" value="NEUROENDOCRINE CONVERTASE 1"/>
    <property type="match status" value="1"/>
</dbReference>
<evidence type="ECO:0000256" key="5">
    <source>
        <dbReference type="PROSITE-ProRule" id="PRU01240"/>
    </source>
</evidence>
<dbReference type="AlphaFoldDB" id="A0AAW9SI68"/>
<evidence type="ECO:0000256" key="4">
    <source>
        <dbReference type="PIRSR" id="PIRSR615500-1"/>
    </source>
</evidence>
<dbReference type="PROSITE" id="PS00136">
    <property type="entry name" value="SUBTILASE_ASP"/>
    <property type="match status" value="1"/>
</dbReference>
<dbReference type="PROSITE" id="PS00137">
    <property type="entry name" value="SUBTILASE_HIS"/>
    <property type="match status" value="1"/>
</dbReference>
<evidence type="ECO:0000313" key="11">
    <source>
        <dbReference type="Proteomes" id="UP001403385"/>
    </source>
</evidence>
<dbReference type="InterPro" id="IPR023827">
    <property type="entry name" value="Peptidase_S8_Asp-AS"/>
</dbReference>
<dbReference type="Pfam" id="PF22148">
    <property type="entry name" value="Fervidolysin_NPro-like"/>
    <property type="match status" value="1"/>
</dbReference>
<evidence type="ECO:0000259" key="8">
    <source>
        <dbReference type="Pfam" id="PF04151"/>
    </source>
</evidence>
<organism evidence="10 11">
    <name type="scientific">Rapidithrix thailandica</name>
    <dbReference type="NCBI Taxonomy" id="413964"/>
    <lineage>
        <taxon>Bacteria</taxon>
        <taxon>Pseudomonadati</taxon>
        <taxon>Bacteroidota</taxon>
        <taxon>Cytophagia</taxon>
        <taxon>Cytophagales</taxon>
        <taxon>Flammeovirgaceae</taxon>
        <taxon>Rapidithrix</taxon>
    </lineage>
</organism>
<dbReference type="Gene3D" id="2.60.120.380">
    <property type="match status" value="1"/>
</dbReference>